<dbReference type="AlphaFoldDB" id="A0A099KWS1"/>
<proteinExistence type="predicted"/>
<dbReference type="PANTHER" id="PTHR47135:SF1">
    <property type="entry name" value="FIBRONECTIN TYPE III DOMAIN-CONTAINING PROTEIN 7"/>
    <property type="match status" value="1"/>
</dbReference>
<dbReference type="PROSITE" id="PS50853">
    <property type="entry name" value="FN3"/>
    <property type="match status" value="3"/>
</dbReference>
<dbReference type="RefSeq" id="WP_197061170.1">
    <property type="nucleotide sequence ID" value="NZ_JQEC01000015.1"/>
</dbReference>
<dbReference type="SMART" id="SM00060">
    <property type="entry name" value="FN3"/>
    <property type="match status" value="5"/>
</dbReference>
<gene>
    <name evidence="3" type="ORF">GAB14E_1951</name>
</gene>
<dbReference type="CDD" id="cd00063">
    <property type="entry name" value="FN3"/>
    <property type="match status" value="4"/>
</dbReference>
<comment type="caution">
    <text evidence="3">The sequence shown here is derived from an EMBL/GenBank/DDBJ whole genome shotgun (WGS) entry which is preliminary data.</text>
</comment>
<feature type="signal peptide" evidence="1">
    <location>
        <begin position="1"/>
        <end position="20"/>
    </location>
</feature>
<dbReference type="EMBL" id="JQEC01000015">
    <property type="protein sequence ID" value="KGJ95169.1"/>
    <property type="molecule type" value="Genomic_DNA"/>
</dbReference>
<accession>A0A099KWS1</accession>
<reference evidence="3 4" key="1">
    <citation type="submission" date="2014-08" db="EMBL/GenBank/DDBJ databases">
        <title>Genomic and Phenotypic Diversity of Colwellia psychrerythraea strains from Disparate Marine Basins.</title>
        <authorList>
            <person name="Techtmann S.M."/>
            <person name="Stelling S.C."/>
            <person name="Utturkar S.M."/>
            <person name="Alshibli N."/>
            <person name="Harris A."/>
            <person name="Brown S.D."/>
            <person name="Hazen T.C."/>
        </authorList>
    </citation>
    <scope>NUCLEOTIDE SEQUENCE [LARGE SCALE GENOMIC DNA]</scope>
    <source>
        <strain evidence="3 4">GAB14E</strain>
    </source>
</reference>
<dbReference type="Pfam" id="PF00041">
    <property type="entry name" value="fn3"/>
    <property type="match status" value="2"/>
</dbReference>
<protein>
    <submittedName>
        <fullName evidence="3">Fibronectin type III domain protein</fullName>
    </submittedName>
</protein>
<dbReference type="Gene3D" id="3.40.390.10">
    <property type="entry name" value="Collagenase (Catalytic Domain)"/>
    <property type="match status" value="1"/>
</dbReference>
<dbReference type="PATRIC" id="fig|28229.3.peg.1558"/>
<feature type="domain" description="Fibronectin type-III" evidence="2">
    <location>
        <begin position="135"/>
        <end position="220"/>
    </location>
</feature>
<name>A0A099KWS1_COLPS</name>
<sequence length="1086" mass="118686">MNYRLFNSVTSLMKSIKACAAIFIFTMGSLAQVQAANCSQLNQPVNLSVVSNTGTAVTIQWDDVYGANNYQLQTYINGGYQQVSSTNNQATVNNLSQGYYYFNVTASNACNEQSVASEWFAVDITGIAQCVPPTTPTNLAESNLTGDSFTAHWSAVSGATSYELQQWHDSSGWLNVNTTTATTYDFTQLSAGTEYIRVGAINDCGGSDYSGYITVAISGEVTVECPSALAKTQELAASNITNNEFTLTWTAVTDANSYDVQLWQNGAWSTLDNTAELSYQLSNLTMSATQYVRIVARTDCDETITSESQWISVIYDDSVVICPESLAKATNLVISNTTADSFTITWDAVNDADSYDIQLWQNSSWVTVASSSSNSYQLTDLPSSSDQYVRIVAKASCDTNLTSESAWTLVNLVSTCPSQLSTPTGLILSSATESSFNARWNSVSGATAYKIQLSSNGTWQNLATQASVSKTISGLTAGSYQVKVAAVCDNIESNNTAAQSIVISAPQSCNLPDVNGGIDIGKYGESFDDFSVSGNLYVQGNGFNPSNYTMKVTCQGDYGHVSNATDYNDDNYVPFAYSYSHFGARSSNVESIQFEVRSGGYMSRKTLSWNLNLGTQQSPVQPYCDNINIDADVDGIPDCAEEAGKTFFGMPVHTWGARKGITDLFIEVDYMSKASSGDHGTEPRKEVFDKVKEVFANRGYALHFDVGGLYGSGPENYNLGGGQAVQYSPWIGLSDWRNEYNGNHAVPGMKNNDTYPGVFSYMPVYFDNKPERARLFYYALFASSQAAGGEGSSGQAPDYFDHYFYVALGSPSQATKSRWYLNADNDTELNRMINSQSSVFMHELGHILGLSHGGWPDSYPNYEPNYKPNYTSVMNYAYALSGVPNNGIGFTENEMIQDRHYVSVRRDKNAGCMALLEDKYGAGVSRRNFPGGLETNWQSYNLDYSYGNHASFNESSFNEAYVLGGLDLNCDGSVSNRNISYNINYDTHAPDYVSGRYDNMRDFNDWNNIYLYYRHLNYSTDGNFLMAANLAAKHAIEPANVVPGAISSPQSAPIPSATAVPLRPVQTTTRPIGVLELPMSLQDTEK</sequence>
<feature type="chain" id="PRO_5001957410" evidence="1">
    <location>
        <begin position="21"/>
        <end position="1086"/>
    </location>
</feature>
<keyword evidence="1" id="KW-0732">Signal</keyword>
<feature type="domain" description="Fibronectin type-III" evidence="2">
    <location>
        <begin position="328"/>
        <end position="418"/>
    </location>
</feature>
<feature type="domain" description="Fibronectin type-III" evidence="2">
    <location>
        <begin position="231"/>
        <end position="317"/>
    </location>
</feature>
<dbReference type="InterPro" id="IPR003961">
    <property type="entry name" value="FN3_dom"/>
</dbReference>
<evidence type="ECO:0000259" key="2">
    <source>
        <dbReference type="PROSITE" id="PS50853"/>
    </source>
</evidence>
<dbReference type="InterPro" id="IPR036116">
    <property type="entry name" value="FN3_sf"/>
</dbReference>
<dbReference type="GO" id="GO:0008237">
    <property type="term" value="F:metallopeptidase activity"/>
    <property type="evidence" value="ECO:0007669"/>
    <property type="project" value="InterPro"/>
</dbReference>
<evidence type="ECO:0000313" key="3">
    <source>
        <dbReference type="EMBL" id="KGJ95169.1"/>
    </source>
</evidence>
<dbReference type="PANTHER" id="PTHR47135">
    <property type="entry name" value="FIBRONECTIN TYPE III DOMAIN-CONTAINING PROTEIN 7"/>
    <property type="match status" value="1"/>
</dbReference>
<evidence type="ECO:0000256" key="1">
    <source>
        <dbReference type="SAM" id="SignalP"/>
    </source>
</evidence>
<evidence type="ECO:0000313" key="4">
    <source>
        <dbReference type="Proteomes" id="UP000029868"/>
    </source>
</evidence>
<dbReference type="Proteomes" id="UP000029868">
    <property type="component" value="Unassembled WGS sequence"/>
</dbReference>
<dbReference type="InterPro" id="IPR013783">
    <property type="entry name" value="Ig-like_fold"/>
</dbReference>
<organism evidence="3 4">
    <name type="scientific">Colwellia psychrerythraea</name>
    <name type="common">Vibrio psychroerythus</name>
    <dbReference type="NCBI Taxonomy" id="28229"/>
    <lineage>
        <taxon>Bacteria</taxon>
        <taxon>Pseudomonadati</taxon>
        <taxon>Pseudomonadota</taxon>
        <taxon>Gammaproteobacteria</taxon>
        <taxon>Alteromonadales</taxon>
        <taxon>Colwelliaceae</taxon>
        <taxon>Colwellia</taxon>
    </lineage>
</organism>
<dbReference type="SUPFAM" id="SSF55486">
    <property type="entry name" value="Metalloproteases ('zincins'), catalytic domain"/>
    <property type="match status" value="1"/>
</dbReference>
<dbReference type="SUPFAM" id="SSF49265">
    <property type="entry name" value="Fibronectin type III"/>
    <property type="match status" value="3"/>
</dbReference>
<dbReference type="InterPro" id="IPR024079">
    <property type="entry name" value="MetalloPept_cat_dom_sf"/>
</dbReference>
<dbReference type="Gene3D" id="2.60.40.10">
    <property type="entry name" value="Immunoglobulins"/>
    <property type="match status" value="5"/>
</dbReference>